<dbReference type="PROSITE" id="PS50977">
    <property type="entry name" value="HTH_TETR_2"/>
    <property type="match status" value="1"/>
</dbReference>
<evidence type="ECO:0000256" key="4">
    <source>
        <dbReference type="ARBA" id="ARBA00023163"/>
    </source>
</evidence>
<dbReference type="Gene3D" id="1.10.357.10">
    <property type="entry name" value="Tetracycline Repressor, domain 2"/>
    <property type="match status" value="1"/>
</dbReference>
<dbReference type="InterPro" id="IPR003012">
    <property type="entry name" value="Tet_transcr_reg_TetR"/>
</dbReference>
<evidence type="ECO:0000256" key="5">
    <source>
        <dbReference type="PROSITE-ProRule" id="PRU00335"/>
    </source>
</evidence>
<dbReference type="AlphaFoldDB" id="A0A379LWS7"/>
<dbReference type="InterPro" id="IPR001647">
    <property type="entry name" value="HTH_TetR"/>
</dbReference>
<dbReference type="OrthoDB" id="2570341at2"/>
<dbReference type="PRINTS" id="PR00400">
    <property type="entry name" value="TETREPRESSOR"/>
</dbReference>
<feature type="domain" description="HTH tetR-type" evidence="6">
    <location>
        <begin position="27"/>
        <end position="87"/>
    </location>
</feature>
<sequence length="251" mass="27701">MARDLIDLLWREHPEAPTAGSRGPRAKVTTTSAVDAAVAVADAEGLEAVTIRRLATDLGISAMALYTHVGSRDDLLVLMVDRVHARQPRPPYTSSWRDRIRQVAEAELEHYAAHWWLLDVDDQRTALGPGTIAKYDHELHAFDGTSLVDIDRDAALTFVADFVRGAARARRPDPHAADMGEAWARWNERLAHYLGDTHPLAQRVGAAAGAEMNAAYSPHHAWEFGLQRVLDGLEPLVSVSGSKREDRPVRT</sequence>
<keyword evidence="1" id="KW-0678">Repressor</keyword>
<keyword evidence="4" id="KW-0804">Transcription</keyword>
<gene>
    <name evidence="7" type="ORF">NCTC13296_01354</name>
</gene>
<dbReference type="Gene3D" id="1.10.10.60">
    <property type="entry name" value="Homeodomain-like"/>
    <property type="match status" value="1"/>
</dbReference>
<name>A0A379LWS7_9NOCA</name>
<dbReference type="Pfam" id="PF00440">
    <property type="entry name" value="TetR_N"/>
    <property type="match status" value="1"/>
</dbReference>
<dbReference type="GO" id="GO:0045892">
    <property type="term" value="P:negative regulation of DNA-templated transcription"/>
    <property type="evidence" value="ECO:0007669"/>
    <property type="project" value="InterPro"/>
</dbReference>
<evidence type="ECO:0000256" key="1">
    <source>
        <dbReference type="ARBA" id="ARBA00022491"/>
    </source>
</evidence>
<organism evidence="7 8">
    <name type="scientific">Rhodococcus gordoniae</name>
    <dbReference type="NCBI Taxonomy" id="223392"/>
    <lineage>
        <taxon>Bacteria</taxon>
        <taxon>Bacillati</taxon>
        <taxon>Actinomycetota</taxon>
        <taxon>Actinomycetes</taxon>
        <taxon>Mycobacteriales</taxon>
        <taxon>Nocardiaceae</taxon>
        <taxon>Rhodococcus</taxon>
    </lineage>
</organism>
<accession>A0A379LWS7</accession>
<evidence type="ECO:0000256" key="3">
    <source>
        <dbReference type="ARBA" id="ARBA00023125"/>
    </source>
</evidence>
<reference evidence="7 8" key="1">
    <citation type="submission" date="2018-06" db="EMBL/GenBank/DDBJ databases">
        <authorList>
            <consortium name="Pathogen Informatics"/>
            <person name="Doyle S."/>
        </authorList>
    </citation>
    <scope>NUCLEOTIDE SEQUENCE [LARGE SCALE GENOMIC DNA]</scope>
    <source>
        <strain evidence="7 8">NCTC13296</strain>
    </source>
</reference>
<dbReference type="GO" id="GO:0046677">
    <property type="term" value="P:response to antibiotic"/>
    <property type="evidence" value="ECO:0007669"/>
    <property type="project" value="InterPro"/>
</dbReference>
<dbReference type="Pfam" id="PF02909">
    <property type="entry name" value="TetR_C_1"/>
    <property type="match status" value="1"/>
</dbReference>
<dbReference type="SUPFAM" id="SSF48498">
    <property type="entry name" value="Tetracyclin repressor-like, C-terminal domain"/>
    <property type="match status" value="1"/>
</dbReference>
<evidence type="ECO:0000259" key="6">
    <source>
        <dbReference type="PROSITE" id="PS50977"/>
    </source>
</evidence>
<evidence type="ECO:0000313" key="7">
    <source>
        <dbReference type="EMBL" id="SUE14511.1"/>
    </source>
</evidence>
<feature type="DNA-binding region" description="H-T-H motif" evidence="5">
    <location>
        <begin position="50"/>
        <end position="69"/>
    </location>
</feature>
<dbReference type="SUPFAM" id="SSF46689">
    <property type="entry name" value="Homeodomain-like"/>
    <property type="match status" value="1"/>
</dbReference>
<protein>
    <submittedName>
        <fullName evidence="7">Tetr family transcriptional regulator</fullName>
    </submittedName>
</protein>
<dbReference type="PANTHER" id="PTHR30055">
    <property type="entry name" value="HTH-TYPE TRANSCRIPTIONAL REGULATOR RUTR"/>
    <property type="match status" value="1"/>
</dbReference>
<dbReference type="GO" id="GO:0003700">
    <property type="term" value="F:DNA-binding transcription factor activity"/>
    <property type="evidence" value="ECO:0007669"/>
    <property type="project" value="TreeGrafter"/>
</dbReference>
<dbReference type="EMBL" id="UGVI01000001">
    <property type="protein sequence ID" value="SUE14511.1"/>
    <property type="molecule type" value="Genomic_DNA"/>
</dbReference>
<dbReference type="InterPro" id="IPR036271">
    <property type="entry name" value="Tet_transcr_reg_TetR-rel_C_sf"/>
</dbReference>
<dbReference type="InterPro" id="IPR004111">
    <property type="entry name" value="Repressor_TetR_C"/>
</dbReference>
<proteinExistence type="predicted"/>
<dbReference type="RefSeq" id="WP_064064120.1">
    <property type="nucleotide sequence ID" value="NZ_LPZN01000028.1"/>
</dbReference>
<dbReference type="Proteomes" id="UP000254569">
    <property type="component" value="Unassembled WGS sequence"/>
</dbReference>
<dbReference type="InterPro" id="IPR050109">
    <property type="entry name" value="HTH-type_TetR-like_transc_reg"/>
</dbReference>
<dbReference type="PANTHER" id="PTHR30055:SF151">
    <property type="entry name" value="TRANSCRIPTIONAL REGULATORY PROTEIN"/>
    <property type="match status" value="1"/>
</dbReference>
<evidence type="ECO:0000313" key="8">
    <source>
        <dbReference type="Proteomes" id="UP000254569"/>
    </source>
</evidence>
<dbReference type="GO" id="GO:0000976">
    <property type="term" value="F:transcription cis-regulatory region binding"/>
    <property type="evidence" value="ECO:0007669"/>
    <property type="project" value="TreeGrafter"/>
</dbReference>
<keyword evidence="2" id="KW-0805">Transcription regulation</keyword>
<keyword evidence="3 5" id="KW-0238">DNA-binding</keyword>
<evidence type="ECO:0000256" key="2">
    <source>
        <dbReference type="ARBA" id="ARBA00023015"/>
    </source>
</evidence>
<dbReference type="InterPro" id="IPR009057">
    <property type="entry name" value="Homeodomain-like_sf"/>
</dbReference>
<keyword evidence="8" id="KW-1185">Reference proteome</keyword>